<evidence type="ECO:0000259" key="11">
    <source>
        <dbReference type="PROSITE" id="PS52015"/>
    </source>
</evidence>
<evidence type="ECO:0000313" key="12">
    <source>
        <dbReference type="EMBL" id="MBK1884207.1"/>
    </source>
</evidence>
<keyword evidence="7" id="KW-0653">Protein transport</keyword>
<feature type="domain" description="TonB C-terminal" evidence="11">
    <location>
        <begin position="110"/>
        <end position="202"/>
    </location>
</feature>
<dbReference type="Proteomes" id="UP000603141">
    <property type="component" value="Unassembled WGS sequence"/>
</dbReference>
<reference evidence="12" key="1">
    <citation type="submission" date="2021-01" db="EMBL/GenBank/DDBJ databases">
        <title>Modified the classification status of verrucomicrobia.</title>
        <authorList>
            <person name="Feng X."/>
        </authorList>
    </citation>
    <scope>NUCLEOTIDE SEQUENCE</scope>
    <source>
        <strain evidence="12">KCTC 22041</strain>
    </source>
</reference>
<dbReference type="PROSITE" id="PS52015">
    <property type="entry name" value="TONB_CTD"/>
    <property type="match status" value="1"/>
</dbReference>
<protein>
    <submittedName>
        <fullName evidence="12">Energy transducer TonB</fullName>
    </submittedName>
</protein>
<keyword evidence="8" id="KW-1133">Transmembrane helix</keyword>
<accession>A0A934S8P9</accession>
<evidence type="ECO:0000256" key="2">
    <source>
        <dbReference type="ARBA" id="ARBA00006555"/>
    </source>
</evidence>
<dbReference type="NCBIfam" id="TIGR01352">
    <property type="entry name" value="tonB_Cterm"/>
    <property type="match status" value="1"/>
</dbReference>
<evidence type="ECO:0000256" key="3">
    <source>
        <dbReference type="ARBA" id="ARBA00022448"/>
    </source>
</evidence>
<gene>
    <name evidence="12" type="ORF">JIN85_17440</name>
</gene>
<evidence type="ECO:0000256" key="7">
    <source>
        <dbReference type="ARBA" id="ARBA00022927"/>
    </source>
</evidence>
<keyword evidence="6" id="KW-0812">Transmembrane</keyword>
<evidence type="ECO:0000256" key="8">
    <source>
        <dbReference type="ARBA" id="ARBA00022989"/>
    </source>
</evidence>
<sequence>MFAILGGLLATIGVFIAIPLTQKLSDAFESTSPPPPEFTVDPPDEQSFDTEEPPPETEDEPEPEEMPEEPSEIDLGIDLGDLTLGTGGGFVMEVPDFAMKGGDDPFGGGDLDSAPVPVTKMPPVYPASLLSKGVGGRVLITCVVSEEGTIASTSIKQSSGQSELDKAALAAVNKWKFKPGTKGGKKVKSTCIVPFNFEVKKN</sequence>
<keyword evidence="3" id="KW-0813">Transport</keyword>
<dbReference type="SUPFAM" id="SSF74653">
    <property type="entry name" value="TolA/TonB C-terminal domain"/>
    <property type="match status" value="1"/>
</dbReference>
<organism evidence="12 13">
    <name type="scientific">Luteolibacter pohnpeiensis</name>
    <dbReference type="NCBI Taxonomy" id="454153"/>
    <lineage>
        <taxon>Bacteria</taxon>
        <taxon>Pseudomonadati</taxon>
        <taxon>Verrucomicrobiota</taxon>
        <taxon>Verrucomicrobiia</taxon>
        <taxon>Verrucomicrobiales</taxon>
        <taxon>Verrucomicrobiaceae</taxon>
        <taxon>Luteolibacter</taxon>
    </lineage>
</organism>
<dbReference type="GO" id="GO:0005886">
    <property type="term" value="C:plasma membrane"/>
    <property type="evidence" value="ECO:0007669"/>
    <property type="project" value="UniProtKB-SubCell"/>
</dbReference>
<keyword evidence="13" id="KW-1185">Reference proteome</keyword>
<keyword evidence="4" id="KW-1003">Cell membrane</keyword>
<dbReference type="InterPro" id="IPR006260">
    <property type="entry name" value="TonB/TolA_C"/>
</dbReference>
<proteinExistence type="inferred from homology"/>
<dbReference type="Pfam" id="PF03544">
    <property type="entry name" value="TonB_C"/>
    <property type="match status" value="1"/>
</dbReference>
<dbReference type="InterPro" id="IPR051045">
    <property type="entry name" value="TonB-dependent_transducer"/>
</dbReference>
<comment type="caution">
    <text evidence="12">The sequence shown here is derived from an EMBL/GenBank/DDBJ whole genome shotgun (WGS) entry which is preliminary data.</text>
</comment>
<keyword evidence="9" id="KW-0472">Membrane</keyword>
<keyword evidence="5" id="KW-0997">Cell inner membrane</keyword>
<evidence type="ECO:0000256" key="5">
    <source>
        <dbReference type="ARBA" id="ARBA00022519"/>
    </source>
</evidence>
<dbReference type="GO" id="GO:0055085">
    <property type="term" value="P:transmembrane transport"/>
    <property type="evidence" value="ECO:0007669"/>
    <property type="project" value="InterPro"/>
</dbReference>
<evidence type="ECO:0000256" key="9">
    <source>
        <dbReference type="ARBA" id="ARBA00023136"/>
    </source>
</evidence>
<dbReference type="AlphaFoldDB" id="A0A934S8P9"/>
<feature type="region of interest" description="Disordered" evidence="10">
    <location>
        <begin position="27"/>
        <end position="72"/>
    </location>
</feature>
<dbReference type="GO" id="GO:0015031">
    <property type="term" value="P:protein transport"/>
    <property type="evidence" value="ECO:0007669"/>
    <property type="project" value="UniProtKB-KW"/>
</dbReference>
<dbReference type="RefSeq" id="WP_200273188.1">
    <property type="nucleotide sequence ID" value="NZ_JAENIJ010000038.1"/>
</dbReference>
<comment type="subcellular location">
    <subcellularLocation>
        <location evidence="1">Cell inner membrane</location>
        <topology evidence="1">Single-pass membrane protein</topology>
        <orientation evidence="1">Periplasmic side</orientation>
    </subcellularLocation>
</comment>
<dbReference type="InterPro" id="IPR037682">
    <property type="entry name" value="TonB_C"/>
</dbReference>
<dbReference type="EMBL" id="JAENIJ010000038">
    <property type="protein sequence ID" value="MBK1884207.1"/>
    <property type="molecule type" value="Genomic_DNA"/>
</dbReference>
<evidence type="ECO:0000256" key="10">
    <source>
        <dbReference type="SAM" id="MobiDB-lite"/>
    </source>
</evidence>
<dbReference type="PANTHER" id="PTHR33446">
    <property type="entry name" value="PROTEIN TONB-RELATED"/>
    <property type="match status" value="1"/>
</dbReference>
<comment type="similarity">
    <text evidence="2">Belongs to the TonB family.</text>
</comment>
<evidence type="ECO:0000256" key="1">
    <source>
        <dbReference type="ARBA" id="ARBA00004383"/>
    </source>
</evidence>
<evidence type="ECO:0000313" key="13">
    <source>
        <dbReference type="Proteomes" id="UP000603141"/>
    </source>
</evidence>
<dbReference type="Gene3D" id="3.30.1150.10">
    <property type="match status" value="1"/>
</dbReference>
<name>A0A934S8P9_9BACT</name>
<evidence type="ECO:0000256" key="6">
    <source>
        <dbReference type="ARBA" id="ARBA00022692"/>
    </source>
</evidence>
<evidence type="ECO:0000256" key="4">
    <source>
        <dbReference type="ARBA" id="ARBA00022475"/>
    </source>
</evidence>
<feature type="compositionally biased region" description="Acidic residues" evidence="10">
    <location>
        <begin position="42"/>
        <end position="72"/>
    </location>
</feature>